<dbReference type="Gene3D" id="2.60.120.200">
    <property type="match status" value="1"/>
</dbReference>
<protein>
    <recommendedName>
        <fullName evidence="1">MAM domain-containing protein</fullName>
    </recommendedName>
</protein>
<name>A0A8B6BLU1_MYTGA</name>
<comment type="caution">
    <text evidence="2">The sequence shown here is derived from an EMBL/GenBank/DDBJ whole genome shotgun (WGS) entry which is preliminary data.</text>
</comment>
<feature type="non-terminal residue" evidence="2">
    <location>
        <position position="1"/>
    </location>
</feature>
<dbReference type="InterPro" id="IPR000998">
    <property type="entry name" value="MAM_dom"/>
</dbReference>
<gene>
    <name evidence="2" type="ORF">MGAL_10B050951</name>
</gene>
<reference evidence="2" key="1">
    <citation type="submission" date="2018-11" db="EMBL/GenBank/DDBJ databases">
        <authorList>
            <person name="Alioto T."/>
            <person name="Alioto T."/>
        </authorList>
    </citation>
    <scope>NUCLEOTIDE SEQUENCE</scope>
</reference>
<dbReference type="Proteomes" id="UP000596742">
    <property type="component" value="Unassembled WGS sequence"/>
</dbReference>
<dbReference type="AlphaFoldDB" id="A0A8B6BLU1"/>
<dbReference type="EMBL" id="UYJE01000302">
    <property type="protein sequence ID" value="VDH92093.1"/>
    <property type="molecule type" value="Genomic_DNA"/>
</dbReference>
<dbReference type="GO" id="GO:0016020">
    <property type="term" value="C:membrane"/>
    <property type="evidence" value="ECO:0007669"/>
    <property type="project" value="InterPro"/>
</dbReference>
<sequence>KLNTNGKAKLETQTIGHKGTKCLSLWYIVLGSQSDVEVNIYRKKTHLGFLKLSGDNNWHKEEREIYIDDDYISFVASSIKNDNVIIGIDDVSLSLCSVR</sequence>
<dbReference type="Pfam" id="PF00629">
    <property type="entry name" value="MAM"/>
    <property type="match status" value="1"/>
</dbReference>
<evidence type="ECO:0000259" key="1">
    <source>
        <dbReference type="Pfam" id="PF00629"/>
    </source>
</evidence>
<accession>A0A8B6BLU1</accession>
<keyword evidence="3" id="KW-1185">Reference proteome</keyword>
<evidence type="ECO:0000313" key="2">
    <source>
        <dbReference type="EMBL" id="VDH92093.1"/>
    </source>
</evidence>
<evidence type="ECO:0000313" key="3">
    <source>
        <dbReference type="Proteomes" id="UP000596742"/>
    </source>
</evidence>
<feature type="non-terminal residue" evidence="2">
    <location>
        <position position="99"/>
    </location>
</feature>
<proteinExistence type="predicted"/>
<feature type="domain" description="MAM" evidence="1">
    <location>
        <begin position="5"/>
        <end position="94"/>
    </location>
</feature>
<organism evidence="2 3">
    <name type="scientific">Mytilus galloprovincialis</name>
    <name type="common">Mediterranean mussel</name>
    <dbReference type="NCBI Taxonomy" id="29158"/>
    <lineage>
        <taxon>Eukaryota</taxon>
        <taxon>Metazoa</taxon>
        <taxon>Spiralia</taxon>
        <taxon>Lophotrochozoa</taxon>
        <taxon>Mollusca</taxon>
        <taxon>Bivalvia</taxon>
        <taxon>Autobranchia</taxon>
        <taxon>Pteriomorphia</taxon>
        <taxon>Mytilida</taxon>
        <taxon>Mytiloidea</taxon>
        <taxon>Mytilidae</taxon>
        <taxon>Mytilinae</taxon>
        <taxon>Mytilus</taxon>
    </lineage>
</organism>